<dbReference type="Proteomes" id="UP001152795">
    <property type="component" value="Unassembled WGS sequence"/>
</dbReference>
<reference evidence="1" key="1">
    <citation type="submission" date="2020-04" db="EMBL/GenBank/DDBJ databases">
        <authorList>
            <person name="Alioto T."/>
            <person name="Alioto T."/>
            <person name="Gomez Garrido J."/>
        </authorList>
    </citation>
    <scope>NUCLEOTIDE SEQUENCE</scope>
    <source>
        <strain evidence="1">A484AB</strain>
    </source>
</reference>
<evidence type="ECO:0000313" key="2">
    <source>
        <dbReference type="Proteomes" id="UP001152795"/>
    </source>
</evidence>
<dbReference type="Gene3D" id="3.60.10.10">
    <property type="entry name" value="Endonuclease/exonuclease/phosphatase"/>
    <property type="match status" value="1"/>
</dbReference>
<dbReference type="SUPFAM" id="SSF56219">
    <property type="entry name" value="DNase I-like"/>
    <property type="match status" value="1"/>
</dbReference>
<dbReference type="EMBL" id="CACRXK020003196">
    <property type="protein sequence ID" value="CAB3997818.1"/>
    <property type="molecule type" value="Genomic_DNA"/>
</dbReference>
<accession>A0A7D9DZG6</accession>
<dbReference type="InterPro" id="IPR036691">
    <property type="entry name" value="Endo/exonu/phosph_ase_sf"/>
</dbReference>
<comment type="caution">
    <text evidence="1">The sequence shown here is derived from an EMBL/GenBank/DDBJ whole genome shotgun (WGS) entry which is preliminary data.</text>
</comment>
<evidence type="ECO:0000313" key="1">
    <source>
        <dbReference type="EMBL" id="CAB3997818.1"/>
    </source>
</evidence>
<sequence>MKHIDDCFMGLTAAVFHRERKDFCSYTVLNGVNHYYSRRSQTFGIIQSNLHLLIQTCCKEFSDIFGKVGNESLIQKEQFLFLTNTILESRRFENHDRICISEVLQASKEVSIVPYFNNNNNSVCSVSSLLTGRQWCKLPSINFKVSKSKYVKSRVTYYSNSVASYQLILIAGDVHPQPGPSAAEKTRDLEILERKGNEQINSTLDSELETLDFIAEALRNHPKHLSIMHLNTQSMVSSFNEFQTLVSDYPVDIITMSETWHKENPALLDYVTLSGYTAIFNSHDTIRGGGVGAYISNSINFKRRKDIENLQTDFEHLWLEIPGRNKHSKALIGSDL</sequence>
<keyword evidence="2" id="KW-1185">Reference proteome</keyword>
<name>A0A7D9DZG6_PARCT</name>
<organism evidence="1 2">
    <name type="scientific">Paramuricea clavata</name>
    <name type="common">Red gorgonian</name>
    <name type="synonym">Violescent sea-whip</name>
    <dbReference type="NCBI Taxonomy" id="317549"/>
    <lineage>
        <taxon>Eukaryota</taxon>
        <taxon>Metazoa</taxon>
        <taxon>Cnidaria</taxon>
        <taxon>Anthozoa</taxon>
        <taxon>Octocorallia</taxon>
        <taxon>Malacalcyonacea</taxon>
        <taxon>Plexauridae</taxon>
        <taxon>Paramuricea</taxon>
    </lineage>
</organism>
<protein>
    <submittedName>
        <fullName evidence="1">Uncharacterized protein</fullName>
    </submittedName>
</protein>
<dbReference type="AlphaFoldDB" id="A0A7D9DZG6"/>
<gene>
    <name evidence="1" type="ORF">PACLA_8A074332</name>
</gene>
<proteinExistence type="predicted"/>